<dbReference type="Proteomes" id="UP000005207">
    <property type="component" value="Unplaced"/>
</dbReference>
<proteinExistence type="predicted"/>
<dbReference type="AlphaFoldDB" id="A0A669CNG9"/>
<protein>
    <submittedName>
        <fullName evidence="1">Uncharacterized protein</fullName>
    </submittedName>
</protein>
<organism evidence="1 2">
    <name type="scientific">Oreochromis niloticus</name>
    <name type="common">Nile tilapia</name>
    <name type="synonym">Tilapia nilotica</name>
    <dbReference type="NCBI Taxonomy" id="8128"/>
    <lineage>
        <taxon>Eukaryota</taxon>
        <taxon>Metazoa</taxon>
        <taxon>Chordata</taxon>
        <taxon>Craniata</taxon>
        <taxon>Vertebrata</taxon>
        <taxon>Euteleostomi</taxon>
        <taxon>Actinopterygii</taxon>
        <taxon>Neopterygii</taxon>
        <taxon>Teleostei</taxon>
        <taxon>Neoteleostei</taxon>
        <taxon>Acanthomorphata</taxon>
        <taxon>Ovalentaria</taxon>
        <taxon>Cichlomorphae</taxon>
        <taxon>Cichliformes</taxon>
        <taxon>Cichlidae</taxon>
        <taxon>African cichlids</taxon>
        <taxon>Pseudocrenilabrinae</taxon>
        <taxon>Oreochromini</taxon>
        <taxon>Oreochromis</taxon>
    </lineage>
</organism>
<keyword evidence="2" id="KW-1185">Reference proteome</keyword>
<sequence>SPINKHSLWSEVQSSPGRKKKCCVNTRIHEVVLTLLHNAVNSTCIPVIANEQHCNQYCFYSEGTCSGFLRQMPITAPVCTPLKVNIKKELRGFDTCTDLADVTAVAVAWTCLPSVAFFSVVRVGEEMLPSSSPQNRSVLTKAHMTGHPHPSCLDNFVCNHFGFEM</sequence>
<name>A0A669CNG9_ORENI</name>
<dbReference type="InParanoid" id="A0A669CNG9"/>
<reference evidence="1" key="1">
    <citation type="submission" date="2025-08" db="UniProtKB">
        <authorList>
            <consortium name="Ensembl"/>
        </authorList>
    </citation>
    <scope>IDENTIFICATION</scope>
</reference>
<accession>A0A669CNG9</accession>
<reference evidence="1" key="2">
    <citation type="submission" date="2025-09" db="UniProtKB">
        <authorList>
            <consortium name="Ensembl"/>
        </authorList>
    </citation>
    <scope>IDENTIFICATION</scope>
</reference>
<dbReference type="Ensembl" id="ENSONIT00000082192.1">
    <property type="protein sequence ID" value="ENSONIP00000049852.1"/>
    <property type="gene ID" value="ENSONIG00000034657.1"/>
</dbReference>
<evidence type="ECO:0000313" key="1">
    <source>
        <dbReference type="Ensembl" id="ENSONIP00000049852.1"/>
    </source>
</evidence>
<evidence type="ECO:0000313" key="2">
    <source>
        <dbReference type="Proteomes" id="UP000005207"/>
    </source>
</evidence>